<reference evidence="1 2" key="1">
    <citation type="submission" date="2024-06" db="EMBL/GenBank/DDBJ databases">
        <authorList>
            <person name="Tuo L."/>
        </authorList>
    </citation>
    <scope>NUCLEOTIDE SEQUENCE [LARGE SCALE GENOMIC DNA]</scope>
    <source>
        <strain evidence="1 2">ZMM04-5</strain>
    </source>
</reference>
<protein>
    <submittedName>
        <fullName evidence="1">Uncharacterized protein</fullName>
    </submittedName>
</protein>
<accession>A0ABV3QZ69</accession>
<proteinExistence type="predicted"/>
<evidence type="ECO:0000313" key="1">
    <source>
        <dbReference type="EMBL" id="MEW9805803.1"/>
    </source>
</evidence>
<dbReference type="EMBL" id="JBFOCI010000002">
    <property type="protein sequence ID" value="MEW9805803.1"/>
    <property type="molecule type" value="Genomic_DNA"/>
</dbReference>
<dbReference type="Proteomes" id="UP001556196">
    <property type="component" value="Unassembled WGS sequence"/>
</dbReference>
<sequence>MALACEPTPRPIGARAILDWLRDARTALVHPTGRASGLSIRELRDIGLKPHSMTSTVYRELGKPGLVDFGWRLGR</sequence>
<keyword evidence="2" id="KW-1185">Reference proteome</keyword>
<gene>
    <name evidence="1" type="ORF">ABUE31_07405</name>
</gene>
<name>A0ABV3QZ69_9HYPH</name>
<organism evidence="1 2">
    <name type="scientific">Mesorhizobium marinum</name>
    <dbReference type="NCBI Taxonomy" id="3228790"/>
    <lineage>
        <taxon>Bacteria</taxon>
        <taxon>Pseudomonadati</taxon>
        <taxon>Pseudomonadota</taxon>
        <taxon>Alphaproteobacteria</taxon>
        <taxon>Hyphomicrobiales</taxon>
        <taxon>Phyllobacteriaceae</taxon>
        <taxon>Mesorhizobium</taxon>
    </lineage>
</organism>
<dbReference type="RefSeq" id="WP_367722888.1">
    <property type="nucleotide sequence ID" value="NZ_JBFOCI010000002.1"/>
</dbReference>
<comment type="caution">
    <text evidence="1">The sequence shown here is derived from an EMBL/GenBank/DDBJ whole genome shotgun (WGS) entry which is preliminary data.</text>
</comment>
<evidence type="ECO:0000313" key="2">
    <source>
        <dbReference type="Proteomes" id="UP001556196"/>
    </source>
</evidence>